<evidence type="ECO:0000256" key="1">
    <source>
        <dbReference type="ARBA" id="ARBA00004571"/>
    </source>
</evidence>
<dbReference type="GO" id="GO:0009279">
    <property type="term" value="C:cell outer membrane"/>
    <property type="evidence" value="ECO:0007669"/>
    <property type="project" value="UniProtKB-SubCell"/>
</dbReference>
<keyword evidence="18" id="KW-0675">Receptor</keyword>
<keyword evidence="7" id="KW-0408">Iron</keyword>
<evidence type="ECO:0000313" key="18">
    <source>
        <dbReference type="EMBL" id="NJB96903.1"/>
    </source>
</evidence>
<evidence type="ECO:0000256" key="9">
    <source>
        <dbReference type="ARBA" id="ARBA00023077"/>
    </source>
</evidence>
<dbReference type="GO" id="GO:0015344">
    <property type="term" value="F:siderophore uptake transmembrane transporter activity"/>
    <property type="evidence" value="ECO:0007669"/>
    <property type="project" value="TreeGrafter"/>
</dbReference>
<evidence type="ECO:0000256" key="13">
    <source>
        <dbReference type="RuleBase" id="RU003357"/>
    </source>
</evidence>
<protein>
    <submittedName>
        <fullName evidence="18">Outer membrane receptor protein involved in Fe transport</fullName>
    </submittedName>
</protein>
<proteinExistence type="inferred from homology"/>
<evidence type="ECO:0000256" key="4">
    <source>
        <dbReference type="ARBA" id="ARBA00022496"/>
    </source>
</evidence>
<keyword evidence="2 12" id="KW-0813">Transport</keyword>
<evidence type="ECO:0000256" key="6">
    <source>
        <dbReference type="ARBA" id="ARBA00022729"/>
    </source>
</evidence>
<keyword evidence="19" id="KW-1185">Reference proteome</keyword>
<evidence type="ECO:0000256" key="7">
    <source>
        <dbReference type="ARBA" id="ARBA00023004"/>
    </source>
</evidence>
<dbReference type="Pfam" id="PF00593">
    <property type="entry name" value="TonB_dep_Rec_b-barrel"/>
    <property type="match status" value="1"/>
</dbReference>
<comment type="caution">
    <text evidence="18">The sequence shown here is derived from an EMBL/GenBank/DDBJ whole genome shotgun (WGS) entry which is preliminary data.</text>
</comment>
<evidence type="ECO:0000256" key="2">
    <source>
        <dbReference type="ARBA" id="ARBA00022448"/>
    </source>
</evidence>
<dbReference type="PANTHER" id="PTHR32552:SF89">
    <property type="entry name" value="CATECHOLATE SIDEROPHORE RECEPTOR FIU"/>
    <property type="match status" value="1"/>
</dbReference>
<keyword evidence="6 15" id="KW-0732">Signal</keyword>
<organism evidence="18 19">
    <name type="scientific">Sphingomonas trueperi</name>
    <dbReference type="NCBI Taxonomy" id="53317"/>
    <lineage>
        <taxon>Bacteria</taxon>
        <taxon>Pseudomonadati</taxon>
        <taxon>Pseudomonadota</taxon>
        <taxon>Alphaproteobacteria</taxon>
        <taxon>Sphingomonadales</taxon>
        <taxon>Sphingomonadaceae</taxon>
        <taxon>Sphingomonas</taxon>
    </lineage>
</organism>
<evidence type="ECO:0000259" key="17">
    <source>
        <dbReference type="Pfam" id="PF07715"/>
    </source>
</evidence>
<evidence type="ECO:0000313" key="19">
    <source>
        <dbReference type="Proteomes" id="UP000531251"/>
    </source>
</evidence>
<sequence length="838" mass="88897">MNTRFRLTLALSAAAIALPAHAQQASTGTEAPTAHHGDSAEAKPQKQAFTTGVAKGRDLLDSAISASSIDEEQIQKIGTRSIAEVLGNMPGIRAETAGTDGLTAVTIRGLPMAADGSKFLQIQEDGLPVLEFGDIHFASTTAFLRTDLSLSQVQAIRGGSASTFASNSPGGLVNFLSKTGEEDGGTLQLSSGIDHELGRADFNYGGHLSKTVRFNVGGFYRQGEGPRATGYDAFKGGQIKLNVTKTFGNGYVRLYGKYLDDREPNYAMVPVAVRGTNADPTYSTIPGFDPRKDTLYSRYKSSILALDGNNNVTNLDLREGNRSKVASIGLEAQFDIAGWTFSNRMRYAAISGTYNESSSMALLPAAALAPVFAGPGATLRYATGPDAGKTIANPATLNGNGLLMYGLEIHSDLEKLDNFTNDFRGSRVWNVGEGKLTTTAGFYASSQAMVQNLHLINDVFDIAPGGNSAYVDVLTAGGVPVTQGGVLAYGIRGTAAFRRRYDLQYRVFAPYGSVNYQIGALSVGGSLRYDFGKVSGTLYGADLGGNRVGVAPVDMNRDGAISPPERSVAVLPLSQPGLADYSYKYASYSIGVNYRIAEPLSVFARYSRGARASAERLFFSPAVNPDSGALTDPAMAYGPVKQAEAGVKFRKDGVTLFATGFWASTTDKNLQIGADASGGTVVLQIDRDYSAKGVELEGLFEHGPLSLRLGATYTKAKIDADKADKTLVGNTPRHQPDLIFQATPQFEVKRFTIGTNLIGTTSSFAQDGNLLKQPGYTIVSPFVQVRPVKGLQIGLNVYNVFDKLAFVSVNSAAIPASGVVTAQTLNGRTVTASVRFSF</sequence>
<dbReference type="Proteomes" id="UP000531251">
    <property type="component" value="Unassembled WGS sequence"/>
</dbReference>
<evidence type="ECO:0000256" key="12">
    <source>
        <dbReference type="PROSITE-ProRule" id="PRU01360"/>
    </source>
</evidence>
<dbReference type="RefSeq" id="WP_125977982.1">
    <property type="nucleotide sequence ID" value="NZ_BAAADY010000002.1"/>
</dbReference>
<dbReference type="AlphaFoldDB" id="A0A7X6BBV2"/>
<evidence type="ECO:0000259" key="16">
    <source>
        <dbReference type="Pfam" id="PF00593"/>
    </source>
</evidence>
<dbReference type="InterPro" id="IPR036942">
    <property type="entry name" value="Beta-barrel_TonB_sf"/>
</dbReference>
<keyword evidence="10 12" id="KW-0472">Membrane</keyword>
<keyword evidence="3 12" id="KW-1134">Transmembrane beta strand</keyword>
<dbReference type="InterPro" id="IPR000531">
    <property type="entry name" value="Beta-barrel_TonB"/>
</dbReference>
<feature type="domain" description="TonB-dependent receptor plug" evidence="17">
    <location>
        <begin position="59"/>
        <end position="171"/>
    </location>
</feature>
<evidence type="ECO:0000256" key="5">
    <source>
        <dbReference type="ARBA" id="ARBA00022692"/>
    </source>
</evidence>
<keyword evidence="4" id="KW-0410">Iron transport</keyword>
<comment type="similarity">
    <text evidence="12 13">Belongs to the TonB-dependent receptor family.</text>
</comment>
<dbReference type="InterPro" id="IPR012910">
    <property type="entry name" value="Plug_dom"/>
</dbReference>
<feature type="compositionally biased region" description="Basic and acidic residues" evidence="14">
    <location>
        <begin position="33"/>
        <end position="44"/>
    </location>
</feature>
<dbReference type="PROSITE" id="PS52016">
    <property type="entry name" value="TONB_DEPENDENT_REC_3"/>
    <property type="match status" value="1"/>
</dbReference>
<keyword evidence="11 12" id="KW-0998">Cell outer membrane</keyword>
<feature type="region of interest" description="Disordered" evidence="14">
    <location>
        <begin position="23"/>
        <end position="47"/>
    </location>
</feature>
<dbReference type="SUPFAM" id="SSF56935">
    <property type="entry name" value="Porins"/>
    <property type="match status" value="1"/>
</dbReference>
<evidence type="ECO:0000256" key="11">
    <source>
        <dbReference type="ARBA" id="ARBA00023237"/>
    </source>
</evidence>
<keyword evidence="9 13" id="KW-0798">TonB box</keyword>
<feature type="signal peptide" evidence="15">
    <location>
        <begin position="1"/>
        <end position="22"/>
    </location>
</feature>
<reference evidence="18 19" key="1">
    <citation type="submission" date="2020-03" db="EMBL/GenBank/DDBJ databases">
        <title>Genomic Encyclopedia of Type Strains, Phase IV (KMG-IV): sequencing the most valuable type-strain genomes for metagenomic binning, comparative biology and taxonomic classification.</title>
        <authorList>
            <person name="Goeker M."/>
        </authorList>
    </citation>
    <scope>NUCLEOTIDE SEQUENCE [LARGE SCALE GENOMIC DNA]</scope>
    <source>
        <strain evidence="18 19">DSM 7225</strain>
    </source>
</reference>
<accession>A0A7X6BBV2</accession>
<feature type="domain" description="TonB-dependent receptor-like beta-barrel" evidence="16">
    <location>
        <begin position="294"/>
        <end position="800"/>
    </location>
</feature>
<comment type="subcellular location">
    <subcellularLocation>
        <location evidence="1 12">Cell outer membrane</location>
        <topology evidence="1 12">Multi-pass membrane protein</topology>
    </subcellularLocation>
</comment>
<dbReference type="Pfam" id="PF07715">
    <property type="entry name" value="Plug"/>
    <property type="match status" value="1"/>
</dbReference>
<evidence type="ECO:0000256" key="15">
    <source>
        <dbReference type="SAM" id="SignalP"/>
    </source>
</evidence>
<evidence type="ECO:0000256" key="14">
    <source>
        <dbReference type="SAM" id="MobiDB-lite"/>
    </source>
</evidence>
<dbReference type="InterPro" id="IPR037066">
    <property type="entry name" value="Plug_dom_sf"/>
</dbReference>
<name>A0A7X6BBV2_9SPHN</name>
<keyword evidence="5 12" id="KW-0812">Transmembrane</keyword>
<dbReference type="Gene3D" id="2.40.170.20">
    <property type="entry name" value="TonB-dependent receptor, beta-barrel domain"/>
    <property type="match status" value="1"/>
</dbReference>
<dbReference type="InterPro" id="IPR039426">
    <property type="entry name" value="TonB-dep_rcpt-like"/>
</dbReference>
<evidence type="ECO:0000256" key="3">
    <source>
        <dbReference type="ARBA" id="ARBA00022452"/>
    </source>
</evidence>
<keyword evidence="8" id="KW-0406">Ion transport</keyword>
<feature type="chain" id="PRO_5030553139" evidence="15">
    <location>
        <begin position="23"/>
        <end position="838"/>
    </location>
</feature>
<dbReference type="EMBL" id="JAATJB010000003">
    <property type="protein sequence ID" value="NJB96903.1"/>
    <property type="molecule type" value="Genomic_DNA"/>
</dbReference>
<dbReference type="PANTHER" id="PTHR32552">
    <property type="entry name" value="FERRICHROME IRON RECEPTOR-RELATED"/>
    <property type="match status" value="1"/>
</dbReference>
<gene>
    <name evidence="18" type="ORF">GGR89_001209</name>
</gene>
<evidence type="ECO:0000256" key="10">
    <source>
        <dbReference type="ARBA" id="ARBA00023136"/>
    </source>
</evidence>
<dbReference type="Gene3D" id="2.170.130.10">
    <property type="entry name" value="TonB-dependent receptor, plug domain"/>
    <property type="match status" value="1"/>
</dbReference>
<evidence type="ECO:0000256" key="8">
    <source>
        <dbReference type="ARBA" id="ARBA00023065"/>
    </source>
</evidence>